<sequence>MVDFQWHRVVRESLGCEAGEESHWKDIEWFAIGVSTRRCYVYSHRPCGVETPKLLSSVLRNMSTGTEWMCRTLYSRGVEWYATRTTCARSVRRKKSMCGELFVVVVMLRSIRVWSCSVASVD</sequence>
<dbReference type="Proteomes" id="UP001151760">
    <property type="component" value="Unassembled WGS sequence"/>
</dbReference>
<proteinExistence type="predicted"/>
<accession>A0ABQ5F6H2</accession>
<name>A0ABQ5F6H2_9ASTR</name>
<keyword evidence="2" id="KW-1185">Reference proteome</keyword>
<evidence type="ECO:0000313" key="2">
    <source>
        <dbReference type="Proteomes" id="UP001151760"/>
    </source>
</evidence>
<reference evidence="1" key="1">
    <citation type="journal article" date="2022" name="Int. J. Mol. Sci.">
        <title>Draft Genome of Tanacetum Coccineum: Genomic Comparison of Closely Related Tanacetum-Family Plants.</title>
        <authorList>
            <person name="Yamashiro T."/>
            <person name="Shiraishi A."/>
            <person name="Nakayama K."/>
            <person name="Satake H."/>
        </authorList>
    </citation>
    <scope>NUCLEOTIDE SEQUENCE</scope>
</reference>
<dbReference type="EMBL" id="BQNB010017058">
    <property type="protein sequence ID" value="GJT58877.1"/>
    <property type="molecule type" value="Genomic_DNA"/>
</dbReference>
<comment type="caution">
    <text evidence="1">The sequence shown here is derived from an EMBL/GenBank/DDBJ whole genome shotgun (WGS) entry which is preliminary data.</text>
</comment>
<reference evidence="1" key="2">
    <citation type="submission" date="2022-01" db="EMBL/GenBank/DDBJ databases">
        <authorList>
            <person name="Yamashiro T."/>
            <person name="Shiraishi A."/>
            <person name="Satake H."/>
            <person name="Nakayama K."/>
        </authorList>
    </citation>
    <scope>NUCLEOTIDE SEQUENCE</scope>
</reference>
<evidence type="ECO:0000313" key="1">
    <source>
        <dbReference type="EMBL" id="GJT58877.1"/>
    </source>
</evidence>
<organism evidence="1 2">
    <name type="scientific">Tanacetum coccineum</name>
    <dbReference type="NCBI Taxonomy" id="301880"/>
    <lineage>
        <taxon>Eukaryota</taxon>
        <taxon>Viridiplantae</taxon>
        <taxon>Streptophyta</taxon>
        <taxon>Embryophyta</taxon>
        <taxon>Tracheophyta</taxon>
        <taxon>Spermatophyta</taxon>
        <taxon>Magnoliopsida</taxon>
        <taxon>eudicotyledons</taxon>
        <taxon>Gunneridae</taxon>
        <taxon>Pentapetalae</taxon>
        <taxon>asterids</taxon>
        <taxon>campanulids</taxon>
        <taxon>Asterales</taxon>
        <taxon>Asteraceae</taxon>
        <taxon>Asteroideae</taxon>
        <taxon>Anthemideae</taxon>
        <taxon>Anthemidinae</taxon>
        <taxon>Tanacetum</taxon>
    </lineage>
</organism>
<gene>
    <name evidence="1" type="ORF">Tco_1002410</name>
</gene>
<protein>
    <submittedName>
        <fullName evidence="1">Uncharacterized protein</fullName>
    </submittedName>
</protein>